<dbReference type="EMBL" id="KN825202">
    <property type="protein sequence ID" value="KIK93235.1"/>
    <property type="molecule type" value="Genomic_DNA"/>
</dbReference>
<organism evidence="2 3">
    <name type="scientific">Paxillus rubicundulus Ve08.2h10</name>
    <dbReference type="NCBI Taxonomy" id="930991"/>
    <lineage>
        <taxon>Eukaryota</taxon>
        <taxon>Fungi</taxon>
        <taxon>Dikarya</taxon>
        <taxon>Basidiomycota</taxon>
        <taxon>Agaricomycotina</taxon>
        <taxon>Agaricomycetes</taxon>
        <taxon>Agaricomycetidae</taxon>
        <taxon>Boletales</taxon>
        <taxon>Paxilineae</taxon>
        <taxon>Paxillaceae</taxon>
        <taxon>Paxillus</taxon>
    </lineage>
</organism>
<feature type="compositionally biased region" description="Low complexity" evidence="1">
    <location>
        <begin position="1"/>
        <end position="19"/>
    </location>
</feature>
<dbReference type="InParanoid" id="A0A0D0E6A1"/>
<name>A0A0D0E6A1_9AGAM</name>
<keyword evidence="3" id="KW-1185">Reference proteome</keyword>
<dbReference type="AlphaFoldDB" id="A0A0D0E6A1"/>
<dbReference type="HOGENOM" id="CLU_1261892_0_0_1"/>
<feature type="compositionally biased region" description="Low complexity" evidence="1">
    <location>
        <begin position="133"/>
        <end position="165"/>
    </location>
</feature>
<sequence>MQEFDQGQGQGQPQDQGQGSYHPSYAPGQAAYPQPYQGTPTGRQQRQTTQSYPVRTSSPSWSNGQPRTSTYAFAAPSHPSAPSAPAPEPPQSESPQRSYYDPNARGYDLHHSGDDNEDPFADVPNPVVPPPSSTAVMSPTLPSYTPPNTNTSTSTTDPPDQWTSTSPPPARTLSPTFADSSVYVTPAPGAATALRPTSTSTLTAAKPGSVDFSTYCSIS</sequence>
<reference evidence="3" key="2">
    <citation type="submission" date="2015-01" db="EMBL/GenBank/DDBJ databases">
        <title>Evolutionary Origins and Diversification of the Mycorrhizal Mutualists.</title>
        <authorList>
            <consortium name="DOE Joint Genome Institute"/>
            <consortium name="Mycorrhizal Genomics Consortium"/>
            <person name="Kohler A."/>
            <person name="Kuo A."/>
            <person name="Nagy L.G."/>
            <person name="Floudas D."/>
            <person name="Copeland A."/>
            <person name="Barry K.W."/>
            <person name="Cichocki N."/>
            <person name="Veneault-Fourrey C."/>
            <person name="LaButti K."/>
            <person name="Lindquist E.A."/>
            <person name="Lipzen A."/>
            <person name="Lundell T."/>
            <person name="Morin E."/>
            <person name="Murat C."/>
            <person name="Riley R."/>
            <person name="Ohm R."/>
            <person name="Sun H."/>
            <person name="Tunlid A."/>
            <person name="Henrissat B."/>
            <person name="Grigoriev I.V."/>
            <person name="Hibbett D.S."/>
            <person name="Martin F."/>
        </authorList>
    </citation>
    <scope>NUCLEOTIDE SEQUENCE [LARGE SCALE GENOMIC DNA]</scope>
    <source>
        <strain evidence="3">Ve08.2h10</strain>
    </source>
</reference>
<feature type="region of interest" description="Disordered" evidence="1">
    <location>
        <begin position="1"/>
        <end position="176"/>
    </location>
</feature>
<gene>
    <name evidence="2" type="ORF">PAXRUDRAFT_527212</name>
</gene>
<evidence type="ECO:0000256" key="1">
    <source>
        <dbReference type="SAM" id="MobiDB-lite"/>
    </source>
</evidence>
<reference evidence="2 3" key="1">
    <citation type="submission" date="2014-04" db="EMBL/GenBank/DDBJ databases">
        <authorList>
            <consortium name="DOE Joint Genome Institute"/>
            <person name="Kuo A."/>
            <person name="Kohler A."/>
            <person name="Jargeat P."/>
            <person name="Nagy L.G."/>
            <person name="Floudas D."/>
            <person name="Copeland A."/>
            <person name="Barry K.W."/>
            <person name="Cichocki N."/>
            <person name="Veneault-Fourrey C."/>
            <person name="LaButti K."/>
            <person name="Lindquist E.A."/>
            <person name="Lipzen A."/>
            <person name="Lundell T."/>
            <person name="Morin E."/>
            <person name="Murat C."/>
            <person name="Sun H."/>
            <person name="Tunlid A."/>
            <person name="Henrissat B."/>
            <person name="Grigoriev I.V."/>
            <person name="Hibbett D.S."/>
            <person name="Martin F."/>
            <person name="Nordberg H.P."/>
            <person name="Cantor M.N."/>
            <person name="Hua S.X."/>
        </authorList>
    </citation>
    <scope>NUCLEOTIDE SEQUENCE [LARGE SCALE GENOMIC DNA]</scope>
    <source>
        <strain evidence="2 3">Ve08.2h10</strain>
    </source>
</reference>
<protein>
    <submittedName>
        <fullName evidence="2">Uncharacterized protein</fullName>
    </submittedName>
</protein>
<feature type="compositionally biased region" description="Polar residues" evidence="1">
    <location>
        <begin position="51"/>
        <end position="71"/>
    </location>
</feature>
<feature type="compositionally biased region" description="Pro residues" evidence="1">
    <location>
        <begin position="82"/>
        <end position="92"/>
    </location>
</feature>
<proteinExistence type="predicted"/>
<feature type="compositionally biased region" description="Low complexity" evidence="1">
    <location>
        <begin position="37"/>
        <end position="50"/>
    </location>
</feature>
<dbReference type="Proteomes" id="UP000054538">
    <property type="component" value="Unassembled WGS sequence"/>
</dbReference>
<dbReference type="OrthoDB" id="9942608at2759"/>
<accession>A0A0D0E6A1</accession>
<evidence type="ECO:0000313" key="2">
    <source>
        <dbReference type="EMBL" id="KIK93235.1"/>
    </source>
</evidence>
<evidence type="ECO:0000313" key="3">
    <source>
        <dbReference type="Proteomes" id="UP000054538"/>
    </source>
</evidence>